<dbReference type="eggNOG" id="COG0312">
    <property type="taxonomic scope" value="Bacteria"/>
</dbReference>
<protein>
    <submittedName>
        <fullName evidence="7">Peptidase U62 modulator of DNA gyrase</fullName>
    </submittedName>
</protein>
<dbReference type="STRING" id="395961.Cyan7425_3705"/>
<accession>B8HSP1</accession>
<evidence type="ECO:0000259" key="5">
    <source>
        <dbReference type="Pfam" id="PF01523"/>
    </source>
</evidence>
<evidence type="ECO:0000256" key="3">
    <source>
        <dbReference type="ARBA" id="ARBA00022801"/>
    </source>
</evidence>
<dbReference type="InterPro" id="IPR045569">
    <property type="entry name" value="Metalloprtase-TldD/E_C"/>
</dbReference>
<gene>
    <name evidence="7" type="ordered locus">Cyan7425_3705</name>
</gene>
<dbReference type="Gene3D" id="3.30.2290.10">
    <property type="entry name" value="PmbA/TldD superfamily"/>
    <property type="match status" value="1"/>
</dbReference>
<dbReference type="GO" id="GO:0006508">
    <property type="term" value="P:proteolysis"/>
    <property type="evidence" value="ECO:0007669"/>
    <property type="project" value="UniProtKB-KW"/>
</dbReference>
<evidence type="ECO:0000259" key="6">
    <source>
        <dbReference type="Pfam" id="PF19289"/>
    </source>
</evidence>
<feature type="domain" description="Metalloprotease TldD/E N-terminal" evidence="5">
    <location>
        <begin position="22"/>
        <end position="83"/>
    </location>
</feature>
<dbReference type="PANTHER" id="PTHR30624">
    <property type="entry name" value="UNCHARACTERIZED PROTEIN TLDD AND PMBA"/>
    <property type="match status" value="1"/>
</dbReference>
<dbReference type="InterPro" id="IPR036059">
    <property type="entry name" value="TldD/PmbA_sf"/>
</dbReference>
<dbReference type="EMBL" id="CP001344">
    <property type="protein sequence ID" value="ACL46024.1"/>
    <property type="molecule type" value="Genomic_DNA"/>
</dbReference>
<dbReference type="PANTHER" id="PTHR30624:SF10">
    <property type="entry name" value="CONSERVED PROTEIN"/>
    <property type="match status" value="1"/>
</dbReference>
<dbReference type="GO" id="GO:0005829">
    <property type="term" value="C:cytosol"/>
    <property type="evidence" value="ECO:0007669"/>
    <property type="project" value="TreeGrafter"/>
</dbReference>
<proteinExistence type="inferred from homology"/>
<sequence length="478" mass="52697">MQFDLHRALANLDLAADWIGLRQVTETTTTRYVRDRIPQANGRSCTQGVMVEVLAEGQFGYAATNRLDQDSVNRAAEAAYQQAIAAAQWAVHPFTLAERPQAVGQYHSPVQARQMLSAADLNDLLIQVCDTLKVGDAIVKTAAMAQVIETEQRMVSSNGSDIEQTFFLIGTDYEATAQDGSIVQKRTDNGMLARCYQAGMEVFATQVVLDRARRIGEQALELLAAEECPTINTTLVLAPDQMMLQIHESIGHPLELDRILGDERNYAGSSFVKLSDFGQLVYGSPLMNVTFDPTVRGEFASYAFDDAGMAAQREYLIREGILLRGLGSLESQSRAQVAGVANFRSSSWNRASIDRMANLNLEPGESSFNEIISEIEFGVYMESNRSWSIDDYRNKFQFGCEYARLIENGQLTRTLKNPNYRGITNPFWRGLIKVGDRSTVEMYGTPYCGKGEPNQAIRVGHASPVCAFAGIDVFGGAG</sequence>
<evidence type="ECO:0000256" key="1">
    <source>
        <dbReference type="ARBA" id="ARBA00005836"/>
    </source>
</evidence>
<evidence type="ECO:0000313" key="7">
    <source>
        <dbReference type="EMBL" id="ACL46024.1"/>
    </source>
</evidence>
<dbReference type="KEGG" id="cyn:Cyan7425_3705"/>
<dbReference type="InterPro" id="IPR035068">
    <property type="entry name" value="TldD/PmbA_N"/>
</dbReference>
<dbReference type="InterPro" id="IPR051463">
    <property type="entry name" value="Peptidase_U62_metallo"/>
</dbReference>
<keyword evidence="3" id="KW-0378">Hydrolase</keyword>
<feature type="domain" description="Metalloprotease TldD/E C-terminal" evidence="6">
    <location>
        <begin position="233"/>
        <end position="447"/>
    </location>
</feature>
<dbReference type="HOGENOM" id="CLU_026425_1_2_3"/>
<name>B8HSP1_CYAP4</name>
<keyword evidence="2" id="KW-0645">Protease</keyword>
<comment type="similarity">
    <text evidence="1">Belongs to the peptidase U62 family.</text>
</comment>
<reference evidence="7" key="1">
    <citation type="submission" date="2009-01" db="EMBL/GenBank/DDBJ databases">
        <title>Complete sequence of chromosome Cyanothece sp. PCC 7425.</title>
        <authorList>
            <consortium name="US DOE Joint Genome Institute"/>
            <person name="Lucas S."/>
            <person name="Copeland A."/>
            <person name="Lapidus A."/>
            <person name="Glavina del Rio T."/>
            <person name="Dalin E."/>
            <person name="Tice H."/>
            <person name="Bruce D."/>
            <person name="Goodwin L."/>
            <person name="Pitluck S."/>
            <person name="Sims D."/>
            <person name="Meineke L."/>
            <person name="Brettin T."/>
            <person name="Detter J.C."/>
            <person name="Han C."/>
            <person name="Larimer F."/>
            <person name="Land M."/>
            <person name="Hauser L."/>
            <person name="Kyrpides N."/>
            <person name="Ovchinnikova G."/>
            <person name="Liberton M."/>
            <person name="Stoeckel J."/>
            <person name="Banerjee A."/>
            <person name="Singh A."/>
            <person name="Page L."/>
            <person name="Sato H."/>
            <person name="Zhao L."/>
            <person name="Sherman L."/>
            <person name="Pakrasi H."/>
            <person name="Richardson P."/>
        </authorList>
    </citation>
    <scope>NUCLEOTIDE SEQUENCE</scope>
    <source>
        <strain evidence="7">PCC 7425</strain>
    </source>
</reference>
<dbReference type="GO" id="GO:0008237">
    <property type="term" value="F:metallopeptidase activity"/>
    <property type="evidence" value="ECO:0007669"/>
    <property type="project" value="UniProtKB-KW"/>
</dbReference>
<evidence type="ECO:0000256" key="4">
    <source>
        <dbReference type="ARBA" id="ARBA00023049"/>
    </source>
</evidence>
<evidence type="ECO:0000256" key="2">
    <source>
        <dbReference type="ARBA" id="ARBA00022670"/>
    </source>
</evidence>
<dbReference type="SUPFAM" id="SSF111283">
    <property type="entry name" value="Putative modulator of DNA gyrase, PmbA/TldD"/>
    <property type="match status" value="1"/>
</dbReference>
<dbReference type="Pfam" id="PF01523">
    <property type="entry name" value="PmbA_TldD_1st"/>
    <property type="match status" value="1"/>
</dbReference>
<keyword evidence="4" id="KW-0482">Metalloprotease</keyword>
<dbReference type="InterPro" id="IPR002510">
    <property type="entry name" value="Metalloprtase-TldD/E_N"/>
</dbReference>
<organism evidence="7">
    <name type="scientific">Cyanothece sp. (strain PCC 7425 / ATCC 29141)</name>
    <dbReference type="NCBI Taxonomy" id="395961"/>
    <lineage>
        <taxon>Bacteria</taxon>
        <taxon>Bacillati</taxon>
        <taxon>Cyanobacteriota</taxon>
        <taxon>Cyanophyceae</taxon>
        <taxon>Gomontiellales</taxon>
        <taxon>Cyanothecaceae</taxon>
        <taxon>Cyanothece</taxon>
    </lineage>
</organism>
<dbReference type="Pfam" id="PF19289">
    <property type="entry name" value="PmbA_TldD_3rd"/>
    <property type="match status" value="1"/>
</dbReference>
<dbReference type="AlphaFoldDB" id="B8HSP1"/>
<dbReference type="OrthoDB" id="9803213at2"/>